<reference evidence="2 3" key="1">
    <citation type="submission" date="2016-07" db="EMBL/GenBank/DDBJ databases">
        <title>Pervasive Adenine N6-methylation of Active Genes in Fungi.</title>
        <authorList>
            <consortium name="DOE Joint Genome Institute"/>
            <person name="Mondo S.J."/>
            <person name="Dannebaum R.O."/>
            <person name="Kuo R.C."/>
            <person name="Labutti K."/>
            <person name="Haridas S."/>
            <person name="Kuo A."/>
            <person name="Salamov A."/>
            <person name="Ahrendt S.R."/>
            <person name="Lipzen A."/>
            <person name="Sullivan W."/>
            <person name="Andreopoulos W.B."/>
            <person name="Clum A."/>
            <person name="Lindquist E."/>
            <person name="Daum C."/>
            <person name="Ramamoorthy G.K."/>
            <person name="Gryganskyi A."/>
            <person name="Culley D."/>
            <person name="Magnuson J.K."/>
            <person name="James T.Y."/>
            <person name="O'Malley M.A."/>
            <person name="Stajich J.E."/>
            <person name="Spatafora J.W."/>
            <person name="Visel A."/>
            <person name="Grigoriev I.V."/>
        </authorList>
    </citation>
    <scope>NUCLEOTIDE SEQUENCE [LARGE SCALE GENOMIC DNA]</scope>
    <source>
        <strain evidence="2 3">NRRL 1336</strain>
    </source>
</reference>
<sequence>MHRNTFMTDFNLKGEPNIQQLQAKTRPQSQLAAMVRGRQDDHDIELALDIDRTNNTPPTNPLSYVDKSILADGFSSADPTWKCQAAMMDPTPSRQVWSHANNNNNNTCFYLHEKGHYSFGNNIMNDGVTKSSAALASPPLNESFSTGKNNNQILPGSNSPFLSLQQQQRTQQPGRDPIQQNPGHRYQSTGASVTSTDSSSMTSLDFYSTNHCLNASPHSQQQQHHHRKMQPQLHRQQQQQQQAWFNMSPPPRANSTPPANIQRDGSIDNYEYDHLVYDTNALSLNPKDTPEIIHHQQHQRYIQMMCQQQLSHPTLDSIDSSTSWNQQAIRSNMMSPVPGNFDGDFSRDSPVTVTQLYDKEQSNTDSSGVAWDIVKAAATSTTACHWKVPFDSIVCIRRPRTPMAIKSSKG</sequence>
<evidence type="ECO:0000256" key="1">
    <source>
        <dbReference type="SAM" id="MobiDB-lite"/>
    </source>
</evidence>
<dbReference type="AlphaFoldDB" id="A0A1X2IW60"/>
<feature type="compositionally biased region" description="Polar residues" evidence="1">
    <location>
        <begin position="139"/>
        <end position="164"/>
    </location>
</feature>
<name>A0A1X2IW60_9FUNG</name>
<gene>
    <name evidence="2" type="ORF">BCR42DRAFT_168614</name>
</gene>
<keyword evidence="3" id="KW-1185">Reference proteome</keyword>
<evidence type="ECO:0000313" key="3">
    <source>
        <dbReference type="Proteomes" id="UP000193560"/>
    </source>
</evidence>
<organism evidence="2 3">
    <name type="scientific">Absidia repens</name>
    <dbReference type="NCBI Taxonomy" id="90262"/>
    <lineage>
        <taxon>Eukaryota</taxon>
        <taxon>Fungi</taxon>
        <taxon>Fungi incertae sedis</taxon>
        <taxon>Mucoromycota</taxon>
        <taxon>Mucoromycotina</taxon>
        <taxon>Mucoromycetes</taxon>
        <taxon>Mucorales</taxon>
        <taxon>Cunninghamellaceae</taxon>
        <taxon>Absidia</taxon>
    </lineage>
</organism>
<feature type="compositionally biased region" description="Polar residues" evidence="1">
    <location>
        <begin position="205"/>
        <end position="217"/>
    </location>
</feature>
<protein>
    <submittedName>
        <fullName evidence="2">Uncharacterized protein</fullName>
    </submittedName>
</protein>
<feature type="compositionally biased region" description="Low complexity" evidence="1">
    <location>
        <begin position="188"/>
        <end position="203"/>
    </location>
</feature>
<dbReference type="EMBL" id="MCGE01000004">
    <property type="protein sequence ID" value="ORZ22451.1"/>
    <property type="molecule type" value="Genomic_DNA"/>
</dbReference>
<feature type="region of interest" description="Disordered" evidence="1">
    <location>
        <begin position="139"/>
        <end position="265"/>
    </location>
</feature>
<dbReference type="OrthoDB" id="10544788at2759"/>
<proteinExistence type="predicted"/>
<dbReference type="Proteomes" id="UP000193560">
    <property type="component" value="Unassembled WGS sequence"/>
</dbReference>
<accession>A0A1X2IW60</accession>
<comment type="caution">
    <text evidence="2">The sequence shown here is derived from an EMBL/GenBank/DDBJ whole genome shotgun (WGS) entry which is preliminary data.</text>
</comment>
<evidence type="ECO:0000313" key="2">
    <source>
        <dbReference type="EMBL" id="ORZ22451.1"/>
    </source>
</evidence>